<dbReference type="InterPro" id="IPR010111">
    <property type="entry name" value="Kynureninase"/>
</dbReference>
<protein>
    <submittedName>
        <fullName evidence="3">Kynureninase</fullName>
        <ecNumber evidence="3">3.7.1.3</ecNumber>
    </submittedName>
</protein>
<dbReference type="SUPFAM" id="SSF53383">
    <property type="entry name" value="PLP-dependent transferases"/>
    <property type="match status" value="1"/>
</dbReference>
<name>A0A0P1IK66_9RHOB</name>
<dbReference type="Pfam" id="PF22580">
    <property type="entry name" value="KYNU_C"/>
    <property type="match status" value="1"/>
</dbReference>
<dbReference type="InterPro" id="IPR015424">
    <property type="entry name" value="PyrdxlP-dep_Trfase"/>
</dbReference>
<dbReference type="GO" id="GO:0030170">
    <property type="term" value="F:pyridoxal phosphate binding"/>
    <property type="evidence" value="ECO:0007669"/>
    <property type="project" value="InterPro"/>
</dbReference>
<proteinExistence type="predicted"/>
<dbReference type="InterPro" id="IPR000192">
    <property type="entry name" value="Aminotrans_V_dom"/>
</dbReference>
<dbReference type="AlphaFoldDB" id="A0A0P1IK66"/>
<dbReference type="PANTHER" id="PTHR14084">
    <property type="entry name" value="KYNURENINASE"/>
    <property type="match status" value="1"/>
</dbReference>
<dbReference type="GO" id="GO:0009435">
    <property type="term" value="P:NAD+ biosynthetic process"/>
    <property type="evidence" value="ECO:0007669"/>
    <property type="project" value="InterPro"/>
</dbReference>
<organism evidence="3 4">
    <name type="scientific">Ruegeria denitrificans</name>
    <dbReference type="NCBI Taxonomy" id="1715692"/>
    <lineage>
        <taxon>Bacteria</taxon>
        <taxon>Pseudomonadati</taxon>
        <taxon>Pseudomonadota</taxon>
        <taxon>Alphaproteobacteria</taxon>
        <taxon>Rhodobacterales</taxon>
        <taxon>Roseobacteraceae</taxon>
        <taxon>Ruegeria</taxon>
    </lineage>
</organism>
<evidence type="ECO:0000259" key="2">
    <source>
        <dbReference type="Pfam" id="PF00266"/>
    </source>
</evidence>
<dbReference type="STRING" id="1715692.RUE5091_04342"/>
<dbReference type="OrthoDB" id="9812626at2"/>
<dbReference type="GO" id="GO:0030429">
    <property type="term" value="F:kynureninase activity"/>
    <property type="evidence" value="ECO:0007669"/>
    <property type="project" value="UniProtKB-EC"/>
</dbReference>
<accession>A0A0P1IK66</accession>
<sequence>MHRTNSPGCVDNQVAAVLLSNVDYRSGQLMNMERMTRLAHEAGALIIWDLRHSGGVVPMDLDGLGVDFAVGCTYKYVIGGRGAPADVYVAERHHSEARQPLSEWWGHAVPFDFGDGYAVVRAMIEQGVIGDFCEPGIMRFGLAPYYLRYVDLFDAVEVIADCMRRKVWTDPAFVERVVVT</sequence>
<dbReference type="EMBL" id="CYUD01000021">
    <property type="protein sequence ID" value="CUK19079.1"/>
    <property type="molecule type" value="Genomic_DNA"/>
</dbReference>
<dbReference type="Pfam" id="PF00266">
    <property type="entry name" value="Aminotran_5"/>
    <property type="match status" value="1"/>
</dbReference>
<dbReference type="Proteomes" id="UP000051260">
    <property type="component" value="Unassembled WGS sequence"/>
</dbReference>
<evidence type="ECO:0000313" key="4">
    <source>
        <dbReference type="Proteomes" id="UP000051260"/>
    </source>
</evidence>
<dbReference type="GO" id="GO:0019441">
    <property type="term" value="P:L-tryptophan catabolic process to kynurenine"/>
    <property type="evidence" value="ECO:0007669"/>
    <property type="project" value="TreeGrafter"/>
</dbReference>
<evidence type="ECO:0000256" key="1">
    <source>
        <dbReference type="ARBA" id="ARBA00022898"/>
    </source>
</evidence>
<keyword evidence="1" id="KW-0663">Pyridoxal phosphate</keyword>
<gene>
    <name evidence="3" type="primary">kynU_2</name>
    <name evidence="3" type="ORF">RUE5091_04342</name>
</gene>
<dbReference type="EC" id="3.7.1.3" evidence="3"/>
<keyword evidence="4" id="KW-1185">Reference proteome</keyword>
<dbReference type="Gene3D" id="3.40.640.10">
    <property type="entry name" value="Type I PLP-dependent aspartate aminotransferase-like (Major domain)"/>
    <property type="match status" value="1"/>
</dbReference>
<dbReference type="GO" id="GO:0005737">
    <property type="term" value="C:cytoplasm"/>
    <property type="evidence" value="ECO:0007669"/>
    <property type="project" value="InterPro"/>
</dbReference>
<feature type="domain" description="Aminotransferase class V" evidence="2">
    <location>
        <begin position="10"/>
        <end position="82"/>
    </location>
</feature>
<dbReference type="InterPro" id="IPR015421">
    <property type="entry name" value="PyrdxlP-dep_Trfase_major"/>
</dbReference>
<dbReference type="GO" id="GO:0043420">
    <property type="term" value="P:anthranilate metabolic process"/>
    <property type="evidence" value="ECO:0007669"/>
    <property type="project" value="TreeGrafter"/>
</dbReference>
<reference evidence="4" key="1">
    <citation type="submission" date="2015-09" db="EMBL/GenBank/DDBJ databases">
        <authorList>
            <person name="Rodrigo-Torres L."/>
            <person name="Arahal D.R."/>
        </authorList>
    </citation>
    <scope>NUCLEOTIDE SEQUENCE [LARGE SCALE GENOMIC DNA]</scope>
    <source>
        <strain evidence="4">CECT 5091</strain>
    </source>
</reference>
<dbReference type="PANTHER" id="PTHR14084:SF0">
    <property type="entry name" value="KYNURENINASE"/>
    <property type="match status" value="1"/>
</dbReference>
<keyword evidence="3" id="KW-0378">Hydrolase</keyword>
<evidence type="ECO:0000313" key="3">
    <source>
        <dbReference type="EMBL" id="CUK19079.1"/>
    </source>
</evidence>